<dbReference type="PANTHER" id="PTHR43464:SF19">
    <property type="entry name" value="UBIQUINONE BIOSYNTHESIS O-METHYLTRANSFERASE, MITOCHONDRIAL"/>
    <property type="match status" value="1"/>
</dbReference>
<dbReference type="Gene3D" id="3.40.50.150">
    <property type="entry name" value="Vaccinia Virus protein VP39"/>
    <property type="match status" value="1"/>
</dbReference>
<dbReference type="InterPro" id="IPR029063">
    <property type="entry name" value="SAM-dependent_MTases_sf"/>
</dbReference>
<dbReference type="EC" id="2.1.1.234" evidence="5"/>
<evidence type="ECO:0000259" key="4">
    <source>
        <dbReference type="Pfam" id="PF13649"/>
    </source>
</evidence>
<dbReference type="GO" id="GO:0008168">
    <property type="term" value="F:methyltransferase activity"/>
    <property type="evidence" value="ECO:0007669"/>
    <property type="project" value="UniProtKB-KW"/>
</dbReference>
<reference evidence="5 6" key="1">
    <citation type="submission" date="2019-02" db="EMBL/GenBank/DDBJ databases">
        <title>Deep-cultivation of Planctomycetes and their phenomic and genomic characterization uncovers novel biology.</title>
        <authorList>
            <person name="Wiegand S."/>
            <person name="Jogler M."/>
            <person name="Boedeker C."/>
            <person name="Pinto D."/>
            <person name="Vollmers J."/>
            <person name="Rivas-Marin E."/>
            <person name="Kohn T."/>
            <person name="Peeters S.H."/>
            <person name="Heuer A."/>
            <person name="Rast P."/>
            <person name="Oberbeckmann S."/>
            <person name="Bunk B."/>
            <person name="Jeske O."/>
            <person name="Meyerdierks A."/>
            <person name="Storesund J.E."/>
            <person name="Kallscheuer N."/>
            <person name="Luecker S."/>
            <person name="Lage O.M."/>
            <person name="Pohl T."/>
            <person name="Merkel B.J."/>
            <person name="Hornburger P."/>
            <person name="Mueller R.-W."/>
            <person name="Bruemmer F."/>
            <person name="Labrenz M."/>
            <person name="Spormann A.M."/>
            <person name="Op den Camp H."/>
            <person name="Overmann J."/>
            <person name="Amann R."/>
            <person name="Jetten M.S.M."/>
            <person name="Mascher T."/>
            <person name="Medema M.H."/>
            <person name="Devos D.P."/>
            <person name="Kaster A.-K."/>
            <person name="Ovreas L."/>
            <person name="Rohde M."/>
            <person name="Galperin M.Y."/>
            <person name="Jogler C."/>
        </authorList>
    </citation>
    <scope>NUCLEOTIDE SEQUENCE [LARGE SCALE GENOMIC DNA]</scope>
    <source>
        <strain evidence="5 6">SV_7m_r</strain>
    </source>
</reference>
<sequence length="260" mass="29754">MSEASWYDYPQYFDMLFRDETASEVEFFQQAFERYGNGPIKRLFEPGCGTGRLVIAMAALGYDATGLDLSDPMLSYMKQRLKRRGLTATAINGDMADFHFDAPFDAAFCTFNTFRHLLTEQQALAHLNCVADCLNDQGLYVLGMHLDPEEEYDPVVERFTSRSNGTVLKTVISVPQSDLKRRQETLRIKLNAVQRSGKKVRIVSEFPLRLYTAKQLKRLLKKASDRFEIVETFDFGYDIDDPQPFDSELLEALLVLRKIG</sequence>
<dbReference type="RefSeq" id="WP_145274765.1">
    <property type="nucleotide sequence ID" value="NZ_CP036272.1"/>
</dbReference>
<evidence type="ECO:0000313" key="6">
    <source>
        <dbReference type="Proteomes" id="UP000315003"/>
    </source>
</evidence>
<name>A0A517SYB2_9BACT</name>
<dbReference type="Proteomes" id="UP000315003">
    <property type="component" value="Chromosome"/>
</dbReference>
<keyword evidence="1 5" id="KW-0489">Methyltransferase</keyword>
<keyword evidence="2 5" id="KW-0808">Transferase</keyword>
<dbReference type="EMBL" id="CP036272">
    <property type="protein sequence ID" value="QDT61092.1"/>
    <property type="molecule type" value="Genomic_DNA"/>
</dbReference>
<organism evidence="5 6">
    <name type="scientific">Stieleria bergensis</name>
    <dbReference type="NCBI Taxonomy" id="2528025"/>
    <lineage>
        <taxon>Bacteria</taxon>
        <taxon>Pseudomonadati</taxon>
        <taxon>Planctomycetota</taxon>
        <taxon>Planctomycetia</taxon>
        <taxon>Pirellulales</taxon>
        <taxon>Pirellulaceae</taxon>
        <taxon>Stieleria</taxon>
    </lineage>
</organism>
<dbReference type="Gene3D" id="2.20.25.110">
    <property type="entry name" value="S-adenosyl-L-methionine-dependent methyltransferases"/>
    <property type="match status" value="1"/>
</dbReference>
<dbReference type="OrthoDB" id="9811589at2"/>
<dbReference type="AlphaFoldDB" id="A0A517SYB2"/>
<proteinExistence type="predicted"/>
<keyword evidence="6" id="KW-1185">Reference proteome</keyword>
<dbReference type="PANTHER" id="PTHR43464">
    <property type="entry name" value="METHYLTRANSFERASE"/>
    <property type="match status" value="1"/>
</dbReference>
<evidence type="ECO:0000256" key="1">
    <source>
        <dbReference type="ARBA" id="ARBA00022603"/>
    </source>
</evidence>
<accession>A0A517SYB2</accession>
<protein>
    <submittedName>
        <fullName evidence="5">dTDP-3-amino-3,4, 6-trideoxy-alpha-D-glucopyranose</fullName>
        <ecNumber evidence="5">2.1.1.234</ecNumber>
    </submittedName>
</protein>
<evidence type="ECO:0000313" key="5">
    <source>
        <dbReference type="EMBL" id="QDT61092.1"/>
    </source>
</evidence>
<gene>
    <name evidence="5" type="primary">desVI_2</name>
    <name evidence="5" type="ORF">SV7mr_36230</name>
</gene>
<dbReference type="CDD" id="cd02440">
    <property type="entry name" value="AdoMet_MTases"/>
    <property type="match status" value="1"/>
</dbReference>
<evidence type="ECO:0000256" key="3">
    <source>
        <dbReference type="ARBA" id="ARBA00022691"/>
    </source>
</evidence>
<feature type="domain" description="Methyltransferase" evidence="4">
    <location>
        <begin position="46"/>
        <end position="138"/>
    </location>
</feature>
<evidence type="ECO:0000256" key="2">
    <source>
        <dbReference type="ARBA" id="ARBA00022679"/>
    </source>
</evidence>
<keyword evidence="3" id="KW-0949">S-adenosyl-L-methionine</keyword>
<dbReference type="Pfam" id="PF13649">
    <property type="entry name" value="Methyltransf_25"/>
    <property type="match status" value="1"/>
</dbReference>
<dbReference type="GO" id="GO:0032259">
    <property type="term" value="P:methylation"/>
    <property type="evidence" value="ECO:0007669"/>
    <property type="project" value="UniProtKB-KW"/>
</dbReference>
<dbReference type="SUPFAM" id="SSF53335">
    <property type="entry name" value="S-adenosyl-L-methionine-dependent methyltransferases"/>
    <property type="match status" value="1"/>
</dbReference>
<dbReference type="InterPro" id="IPR041698">
    <property type="entry name" value="Methyltransf_25"/>
</dbReference>